<keyword evidence="1" id="KW-0802">TPR repeat</keyword>
<evidence type="ECO:0000256" key="1">
    <source>
        <dbReference type="PROSITE-ProRule" id="PRU00339"/>
    </source>
</evidence>
<evidence type="ECO:0000313" key="4">
    <source>
        <dbReference type="Proteomes" id="UP000269669"/>
    </source>
</evidence>
<comment type="caution">
    <text evidence="3">The sequence shown here is derived from an EMBL/GenBank/DDBJ whole genome shotgun (WGS) entry which is preliminary data.</text>
</comment>
<feature type="chain" id="PRO_5019120528" evidence="2">
    <location>
        <begin position="19"/>
        <end position="384"/>
    </location>
</feature>
<evidence type="ECO:0000313" key="3">
    <source>
        <dbReference type="EMBL" id="RSL15914.1"/>
    </source>
</evidence>
<reference evidence="3 4" key="1">
    <citation type="submission" date="2018-12" db="EMBL/GenBank/DDBJ databases">
        <title>Sequencing of bacterial isolates from soil warming experiment in Harvard Forest, Massachusetts, USA.</title>
        <authorList>
            <person name="Deangelis K."/>
        </authorList>
    </citation>
    <scope>NUCLEOTIDE SEQUENCE [LARGE SCALE GENOMIC DNA]</scope>
    <source>
        <strain evidence="3 4">EB153</strain>
    </source>
</reference>
<dbReference type="SUPFAM" id="SSF48452">
    <property type="entry name" value="TPR-like"/>
    <property type="match status" value="1"/>
</dbReference>
<dbReference type="OrthoDB" id="108014at2"/>
<name>A0A428MG90_9BACT</name>
<dbReference type="InterPro" id="IPR019734">
    <property type="entry name" value="TPR_rpt"/>
</dbReference>
<dbReference type="PROSITE" id="PS50005">
    <property type="entry name" value="TPR"/>
    <property type="match status" value="1"/>
</dbReference>
<feature type="repeat" description="TPR" evidence="1">
    <location>
        <begin position="334"/>
        <end position="367"/>
    </location>
</feature>
<keyword evidence="4" id="KW-1185">Reference proteome</keyword>
<dbReference type="Proteomes" id="UP000269669">
    <property type="component" value="Unassembled WGS sequence"/>
</dbReference>
<accession>A0A428MG90</accession>
<evidence type="ECO:0000256" key="2">
    <source>
        <dbReference type="SAM" id="SignalP"/>
    </source>
</evidence>
<dbReference type="SMART" id="SM00028">
    <property type="entry name" value="TPR"/>
    <property type="match status" value="2"/>
</dbReference>
<proteinExistence type="predicted"/>
<sequence length="384" mass="43078">MRTILLLALLVCPGATMAQMDRTDEIVTKAITAMGGIEKIHALHSLVFRGFHYEGAYKQEYAGSRQSSAVMVRMRPGLRLVGCRPEIPGCTGQWGRIVEGFDGSRGWELNWPKQRLVRTINKAERALHCGAAFDYAFIDYRQRGFRASYLGRKSVLGESLEAVQINRDDCGPPMMYYFDPASFELRMREMTIPIHARGDAVDTIAVSKSFKTVNGVKLISREEEVNAKTGDVIDGAEWTSIEANTIDDRKIFEAPEVHPVGITAVVLQMLARTQDATPAQMMELYTKFRASDEGRNTDVVYDMNWLGFELLKVDRYDYALPVFRELIEENPQSGSAYASLGEAYLQMKDDAKALEAFQHAVNLGLKNEDVLRKLSRLQKASQGS</sequence>
<feature type="signal peptide" evidence="2">
    <location>
        <begin position="1"/>
        <end position="18"/>
    </location>
</feature>
<dbReference type="AlphaFoldDB" id="A0A428MG90"/>
<dbReference type="Gene3D" id="1.25.40.10">
    <property type="entry name" value="Tetratricopeptide repeat domain"/>
    <property type="match status" value="1"/>
</dbReference>
<dbReference type="EMBL" id="RSDW01000001">
    <property type="protein sequence ID" value="RSL15914.1"/>
    <property type="molecule type" value="Genomic_DNA"/>
</dbReference>
<dbReference type="Pfam" id="PF14559">
    <property type="entry name" value="TPR_19"/>
    <property type="match status" value="1"/>
</dbReference>
<protein>
    <submittedName>
        <fullName evidence="3">Uncharacterized protein</fullName>
    </submittedName>
</protein>
<organism evidence="3 4">
    <name type="scientific">Edaphobacter aggregans</name>
    <dbReference type="NCBI Taxonomy" id="570835"/>
    <lineage>
        <taxon>Bacteria</taxon>
        <taxon>Pseudomonadati</taxon>
        <taxon>Acidobacteriota</taxon>
        <taxon>Terriglobia</taxon>
        <taxon>Terriglobales</taxon>
        <taxon>Acidobacteriaceae</taxon>
        <taxon>Edaphobacter</taxon>
    </lineage>
</organism>
<gene>
    <name evidence="3" type="ORF">EDE15_1420</name>
</gene>
<dbReference type="InterPro" id="IPR011990">
    <property type="entry name" value="TPR-like_helical_dom_sf"/>
</dbReference>
<dbReference type="RefSeq" id="WP_125484597.1">
    <property type="nucleotide sequence ID" value="NZ_RSDW01000001.1"/>
</dbReference>
<keyword evidence="2" id="KW-0732">Signal</keyword>